<dbReference type="PANTHER" id="PTHR35394:SF5">
    <property type="entry name" value="DUF3176 DOMAIN-CONTAINING PROTEIN"/>
    <property type="match status" value="1"/>
</dbReference>
<feature type="transmembrane region" description="Helical" evidence="2">
    <location>
        <begin position="171"/>
        <end position="192"/>
    </location>
</feature>
<evidence type="ECO:0000256" key="1">
    <source>
        <dbReference type="SAM" id="MobiDB-lite"/>
    </source>
</evidence>
<name>A0A8H3W2Q7_9PEZI</name>
<organism evidence="3 4">
    <name type="scientific">Colletotrichum asianum</name>
    <dbReference type="NCBI Taxonomy" id="702518"/>
    <lineage>
        <taxon>Eukaryota</taxon>
        <taxon>Fungi</taxon>
        <taxon>Dikarya</taxon>
        <taxon>Ascomycota</taxon>
        <taxon>Pezizomycotina</taxon>
        <taxon>Sordariomycetes</taxon>
        <taxon>Hypocreomycetidae</taxon>
        <taxon>Glomerellales</taxon>
        <taxon>Glomerellaceae</taxon>
        <taxon>Colletotrichum</taxon>
        <taxon>Colletotrichum gloeosporioides species complex</taxon>
    </lineage>
</organism>
<feature type="compositionally biased region" description="Basic and acidic residues" evidence="1">
    <location>
        <begin position="17"/>
        <end position="38"/>
    </location>
</feature>
<evidence type="ECO:0000313" key="3">
    <source>
        <dbReference type="EMBL" id="KAF0318380.1"/>
    </source>
</evidence>
<dbReference type="AlphaFoldDB" id="A0A8H3W2Q7"/>
<dbReference type="PANTHER" id="PTHR35394">
    <property type="entry name" value="DUF3176 DOMAIN-CONTAINING PROTEIN"/>
    <property type="match status" value="1"/>
</dbReference>
<feature type="compositionally biased region" description="Polar residues" evidence="1">
    <location>
        <begin position="80"/>
        <end position="98"/>
    </location>
</feature>
<sequence length="677" mass="74422">MTSPREPPIPSPIPLRTEQRSDSYTRSHFLEHTSDDSRPLIGIGDVAGSRTQSNAPAIPLTPVEHPTTPTHRQIDEPTPGTEQNSPKLQNGLRSSSKLLGSDASAKNSDESNIKTGLSKSQTNVFYASKPAWSSALLAWLAEIIWCFISIGSVVALVVVLNVFNDEQLPQWPLGLTLNTLVAFLATLARAAFVNPVSESLSQLKWVWFRRPRMLKDFQDFDAASRGVWGSLLLLKTTRGWSPSLISALVLVSAILTSTLTQSAVTYPVRMAPIDGREQATVSRSTYYFYNSAGTHNNLIYRQSVDQHLFEGLSYDYAKTYPLNQARCPTSDCKWQTYSSLSVCTRYWNVTDSLNITSQRVNTAAPIPVFASLKNGPRANLTQPHFGLVSLTGVENTISALSEPSYNPELSIYNMTFIYSLRKGTTDIDMLGATEVEMYFCIKTFNLSITGNIEERKLIQTTTDFETGNYTLPDGRGPFPLSALRDPLDRETRFPLGPTGVITQSLVSALNGTYIDLASEASTLGLAPARYLTALQSQIQPNVSNAMHVERAIRNVTDNIAMSMSNKIAQDSTNVTGQVLAAETFVQVRWPWIAFISAQIGLSAVVLVYTIVHTQLSGVGVVKSSTLPTLVAIDTESKGALESELVRRNSLGEVEDAKIKSELAWRLGLTERGWRLKT</sequence>
<feature type="region of interest" description="Disordered" evidence="1">
    <location>
        <begin position="1"/>
        <end position="114"/>
    </location>
</feature>
<protein>
    <submittedName>
        <fullName evidence="3">Uncharacterized protein</fullName>
    </submittedName>
</protein>
<feature type="compositionally biased region" description="Pro residues" evidence="1">
    <location>
        <begin position="1"/>
        <end position="13"/>
    </location>
</feature>
<gene>
    <name evidence="3" type="ORF">GQ607_014409</name>
</gene>
<dbReference type="EMBL" id="WOWK01000111">
    <property type="protein sequence ID" value="KAF0318380.1"/>
    <property type="molecule type" value="Genomic_DNA"/>
</dbReference>
<keyword evidence="2" id="KW-1133">Transmembrane helix</keyword>
<proteinExistence type="predicted"/>
<accession>A0A8H3W2Q7</accession>
<reference evidence="3 4" key="1">
    <citation type="submission" date="2019-12" db="EMBL/GenBank/DDBJ databases">
        <title>A genome sequence resource for the geographically widespread anthracnose pathogen Colletotrichum asianum.</title>
        <authorList>
            <person name="Meng Y."/>
        </authorList>
    </citation>
    <scope>NUCLEOTIDE SEQUENCE [LARGE SCALE GENOMIC DNA]</scope>
    <source>
        <strain evidence="3 4">ICMP 18580</strain>
    </source>
</reference>
<comment type="caution">
    <text evidence="3">The sequence shown here is derived from an EMBL/GenBank/DDBJ whole genome shotgun (WGS) entry which is preliminary data.</text>
</comment>
<evidence type="ECO:0000313" key="4">
    <source>
        <dbReference type="Proteomes" id="UP000434172"/>
    </source>
</evidence>
<dbReference type="Pfam" id="PF11374">
    <property type="entry name" value="DUF3176"/>
    <property type="match status" value="1"/>
</dbReference>
<feature type="transmembrane region" description="Helical" evidence="2">
    <location>
        <begin position="136"/>
        <end position="159"/>
    </location>
</feature>
<dbReference type="InterPro" id="IPR021514">
    <property type="entry name" value="DUF3176"/>
</dbReference>
<evidence type="ECO:0000256" key="2">
    <source>
        <dbReference type="SAM" id="Phobius"/>
    </source>
</evidence>
<keyword evidence="4" id="KW-1185">Reference proteome</keyword>
<dbReference type="Proteomes" id="UP000434172">
    <property type="component" value="Unassembled WGS sequence"/>
</dbReference>
<keyword evidence="2" id="KW-0472">Membrane</keyword>
<keyword evidence="2" id="KW-0812">Transmembrane</keyword>
<dbReference type="OrthoDB" id="5376804at2759"/>